<evidence type="ECO:0000256" key="8">
    <source>
        <dbReference type="ARBA" id="ARBA00023065"/>
    </source>
</evidence>
<keyword evidence="8 12" id="KW-0406">Ion transport</keyword>
<comment type="subcellular location">
    <subcellularLocation>
        <location evidence="1">Membrane</location>
        <topology evidence="1">Multi-pass membrane protein</topology>
    </subcellularLocation>
</comment>
<comment type="similarity">
    <text evidence="2 12">Belongs to the amiloride-sensitive sodium channel (TC 1.A.6) family.</text>
</comment>
<keyword evidence="7" id="KW-0915">Sodium</keyword>
<gene>
    <name evidence="15" type="ORF">FJT64_013973</name>
</gene>
<dbReference type="InterPro" id="IPR001873">
    <property type="entry name" value="ENaC"/>
</dbReference>
<evidence type="ECO:0000256" key="3">
    <source>
        <dbReference type="ARBA" id="ARBA00022448"/>
    </source>
</evidence>
<protein>
    <recommendedName>
        <fullName evidence="14">Ig-like domain-containing protein</fullName>
    </recommendedName>
</protein>
<dbReference type="AlphaFoldDB" id="A0A6A4V7P5"/>
<evidence type="ECO:0000256" key="4">
    <source>
        <dbReference type="ARBA" id="ARBA00022461"/>
    </source>
</evidence>
<keyword evidence="9" id="KW-0472">Membrane</keyword>
<comment type="caution">
    <text evidence="15">The sequence shown here is derived from an EMBL/GenBank/DDBJ whole genome shotgun (WGS) entry which is preliminary data.</text>
</comment>
<evidence type="ECO:0000256" key="7">
    <source>
        <dbReference type="ARBA" id="ARBA00023053"/>
    </source>
</evidence>
<dbReference type="OrthoDB" id="6336951at2759"/>
<evidence type="ECO:0000313" key="15">
    <source>
        <dbReference type="EMBL" id="KAF0287584.1"/>
    </source>
</evidence>
<evidence type="ECO:0000256" key="2">
    <source>
        <dbReference type="ARBA" id="ARBA00007193"/>
    </source>
</evidence>
<evidence type="ECO:0000256" key="5">
    <source>
        <dbReference type="ARBA" id="ARBA00022692"/>
    </source>
</evidence>
<keyword evidence="3 12" id="KW-0813">Transport</keyword>
<keyword evidence="13" id="KW-0732">Signal</keyword>
<keyword evidence="10 12" id="KW-0739">Sodium transport</keyword>
<organism evidence="15 16">
    <name type="scientific">Amphibalanus amphitrite</name>
    <name type="common">Striped barnacle</name>
    <name type="synonym">Balanus amphitrite</name>
    <dbReference type="NCBI Taxonomy" id="1232801"/>
    <lineage>
        <taxon>Eukaryota</taxon>
        <taxon>Metazoa</taxon>
        <taxon>Ecdysozoa</taxon>
        <taxon>Arthropoda</taxon>
        <taxon>Crustacea</taxon>
        <taxon>Multicrustacea</taxon>
        <taxon>Cirripedia</taxon>
        <taxon>Thoracica</taxon>
        <taxon>Thoracicalcarea</taxon>
        <taxon>Balanomorpha</taxon>
        <taxon>Balanoidea</taxon>
        <taxon>Balanidae</taxon>
        <taxon>Amphibalaninae</taxon>
        <taxon>Amphibalanus</taxon>
    </lineage>
</organism>
<evidence type="ECO:0000256" key="9">
    <source>
        <dbReference type="ARBA" id="ARBA00023136"/>
    </source>
</evidence>
<dbReference type="Proteomes" id="UP000440578">
    <property type="component" value="Unassembled WGS sequence"/>
</dbReference>
<dbReference type="PROSITE" id="PS50835">
    <property type="entry name" value="IG_LIKE"/>
    <property type="match status" value="1"/>
</dbReference>
<feature type="chain" id="PRO_5025359493" description="Ig-like domain-containing protein" evidence="13">
    <location>
        <begin position="19"/>
        <end position="586"/>
    </location>
</feature>
<sequence length="586" mass="66333">MIRPVVIVCSLLLTLSYGRPYFDYDACEGENVGRGYYNLAGERSYNRNVELICDFKREMGYDYDRVMDIAWIKLGDGGRCSRAEAIRGDIDVNSLDGRSVLTIPRCDDRDYGVYRCFGTVRQSYRNLGRYRGQSDHVFMDVMFMPDDFSGSSRYARAEALKTSKVSHVRPRGSALRRAVELARAAQVAGALSRHPLRRLLLLLRLGITMSCLILTGYQSLELLNQFWTEPTATAFSRLPADRMPVPSVTVCPNGRGLEFREMPLNESSMSEWLWNHTVSLREMVVRCAHDCSPGPAGPLELADRTADSPTGTWHSWAVDRAYSTCHTFTPNISMIDLLDVQRKKRFNPIEAAEWDLFQLEIRMKPSGGMSRISASVFFHRANEAQVTNPGFLSFEPSPRIYLEPDDIVTVRLRSELTQRESLYRAPCLDQAGYDRSLCLTRCLYDTRAARYGCRSPQMIDSHPHLPECRRAEALEMTLTLTEEAECGCPRACREHVFIATVSDRQYMAPHETSDIGYILVLAGRQPHMETTESAAYRLVNLLSEVGGYVGLLVGVSVMSLLQLLIDLAERLHDWCRRDRVLPLTVG</sequence>
<evidence type="ECO:0000256" key="13">
    <source>
        <dbReference type="SAM" id="SignalP"/>
    </source>
</evidence>
<evidence type="ECO:0000256" key="10">
    <source>
        <dbReference type="ARBA" id="ARBA00023201"/>
    </source>
</evidence>
<dbReference type="InterPro" id="IPR007110">
    <property type="entry name" value="Ig-like_dom"/>
</dbReference>
<evidence type="ECO:0000313" key="16">
    <source>
        <dbReference type="Proteomes" id="UP000440578"/>
    </source>
</evidence>
<dbReference type="GO" id="GO:0015280">
    <property type="term" value="F:ligand-gated sodium channel activity"/>
    <property type="evidence" value="ECO:0007669"/>
    <property type="project" value="TreeGrafter"/>
</dbReference>
<dbReference type="Gene3D" id="1.10.287.770">
    <property type="entry name" value="YojJ-like"/>
    <property type="match status" value="1"/>
</dbReference>
<evidence type="ECO:0000256" key="11">
    <source>
        <dbReference type="ARBA" id="ARBA00023303"/>
    </source>
</evidence>
<evidence type="ECO:0000256" key="1">
    <source>
        <dbReference type="ARBA" id="ARBA00004141"/>
    </source>
</evidence>
<dbReference type="Pfam" id="PF00858">
    <property type="entry name" value="ASC"/>
    <property type="match status" value="2"/>
</dbReference>
<feature type="signal peptide" evidence="13">
    <location>
        <begin position="1"/>
        <end position="18"/>
    </location>
</feature>
<feature type="domain" description="Ig-like" evidence="14">
    <location>
        <begin position="4"/>
        <end position="116"/>
    </location>
</feature>
<keyword evidence="5 12" id="KW-0812">Transmembrane</keyword>
<evidence type="ECO:0000256" key="6">
    <source>
        <dbReference type="ARBA" id="ARBA00022989"/>
    </source>
</evidence>
<keyword evidence="4 12" id="KW-0894">Sodium channel</keyword>
<reference evidence="15 16" key="1">
    <citation type="submission" date="2019-07" db="EMBL/GenBank/DDBJ databases">
        <title>Draft genome assembly of a fouling barnacle, Amphibalanus amphitrite (Darwin, 1854): The first reference genome for Thecostraca.</title>
        <authorList>
            <person name="Kim W."/>
        </authorList>
    </citation>
    <scope>NUCLEOTIDE SEQUENCE [LARGE SCALE GENOMIC DNA]</scope>
    <source>
        <strain evidence="15">SNU_AA5</strain>
        <tissue evidence="15">Soma without cirri and trophi</tissue>
    </source>
</reference>
<dbReference type="PRINTS" id="PR01078">
    <property type="entry name" value="AMINACHANNEL"/>
</dbReference>
<evidence type="ECO:0000259" key="14">
    <source>
        <dbReference type="PROSITE" id="PS50835"/>
    </source>
</evidence>
<accession>A0A6A4V7P5</accession>
<name>A0A6A4V7P5_AMPAM</name>
<evidence type="ECO:0000256" key="12">
    <source>
        <dbReference type="RuleBase" id="RU000679"/>
    </source>
</evidence>
<keyword evidence="11 12" id="KW-0407">Ion channel</keyword>
<keyword evidence="16" id="KW-1185">Reference proteome</keyword>
<proteinExistence type="inferred from homology"/>
<dbReference type="GO" id="GO:0005886">
    <property type="term" value="C:plasma membrane"/>
    <property type="evidence" value="ECO:0007669"/>
    <property type="project" value="TreeGrafter"/>
</dbReference>
<dbReference type="EMBL" id="VIIS01002179">
    <property type="protein sequence ID" value="KAF0287584.1"/>
    <property type="molecule type" value="Genomic_DNA"/>
</dbReference>
<keyword evidence="6" id="KW-1133">Transmembrane helix</keyword>
<dbReference type="PANTHER" id="PTHR11690">
    <property type="entry name" value="AMILORIDE-SENSITIVE SODIUM CHANNEL-RELATED"/>
    <property type="match status" value="1"/>
</dbReference>